<organism evidence="1 2">
    <name type="scientific">Pyrus ussuriensis x Pyrus communis</name>
    <dbReference type="NCBI Taxonomy" id="2448454"/>
    <lineage>
        <taxon>Eukaryota</taxon>
        <taxon>Viridiplantae</taxon>
        <taxon>Streptophyta</taxon>
        <taxon>Embryophyta</taxon>
        <taxon>Tracheophyta</taxon>
        <taxon>Spermatophyta</taxon>
        <taxon>Magnoliopsida</taxon>
        <taxon>eudicotyledons</taxon>
        <taxon>Gunneridae</taxon>
        <taxon>Pentapetalae</taxon>
        <taxon>rosids</taxon>
        <taxon>fabids</taxon>
        <taxon>Rosales</taxon>
        <taxon>Rosaceae</taxon>
        <taxon>Amygdaloideae</taxon>
        <taxon>Maleae</taxon>
        <taxon>Pyrus</taxon>
    </lineage>
</organism>
<dbReference type="InterPro" id="IPR036612">
    <property type="entry name" value="KH_dom_type_1_sf"/>
</dbReference>
<comment type="caution">
    <text evidence="1">The sequence shown here is derived from an EMBL/GenBank/DDBJ whole genome shotgun (WGS) entry which is preliminary data.</text>
</comment>
<protein>
    <submittedName>
        <fullName evidence="1">Uncharacterized protein</fullName>
    </submittedName>
</protein>
<reference evidence="1 2" key="3">
    <citation type="submission" date="2019-11" db="EMBL/GenBank/DDBJ databases">
        <title>A de novo genome assembly of a pear dwarfing rootstock.</title>
        <authorList>
            <person name="Wang F."/>
            <person name="Wang J."/>
            <person name="Li S."/>
            <person name="Zhang Y."/>
            <person name="Fang M."/>
            <person name="Ma L."/>
            <person name="Zhao Y."/>
            <person name="Jiang S."/>
        </authorList>
    </citation>
    <scope>NUCLEOTIDE SEQUENCE [LARGE SCALE GENOMIC DNA]</scope>
    <source>
        <strain evidence="1">S2</strain>
        <tissue evidence="1">Leaf</tissue>
    </source>
</reference>
<dbReference type="GO" id="GO:0003723">
    <property type="term" value="F:RNA binding"/>
    <property type="evidence" value="ECO:0007669"/>
    <property type="project" value="InterPro"/>
</dbReference>
<dbReference type="Gene3D" id="3.30.1370.10">
    <property type="entry name" value="K Homology domain, type 1"/>
    <property type="match status" value="1"/>
</dbReference>
<sequence>MDAHREHLQTQLNGLSHGVAGLRTRLSNLKDHLLVTATENQTFLKKPSQTTIQSKIHERIRLDGYDNQLKSSLEGQGINWKVDYRQVPRSMTVSTTSGDLHITNKACQILKLLAYTTVDPSLVKIFKVFASFMKFRPKFMYNGGDMKFEVLILGGFNLTHFVQKVRLKWEEFSRRSMKEMGKMTRCKLFHNACTCTLTAVDTSDGLEMLRTMVEGIFLHGVDLAQTVKIECKESNDTVEKCLAESSMWASFTEYYGEDRVQDAWPIAIEIMNGCKQHILKKIGQHEGGLCSRFGIEKVGIEYSFPNMGLIFVDVVILDRCYLVNKDSAKPLRVIGLTGTNLYHYEDTITPVGGAVGRSEDLEMARMLVEGYIVYNLMKFEKRKDREGEDALATCPRKKNKN</sequence>
<reference evidence="1 2" key="1">
    <citation type="submission" date="2019-09" db="EMBL/GenBank/DDBJ databases">
        <authorList>
            <person name="Ou C."/>
        </authorList>
    </citation>
    <scope>NUCLEOTIDE SEQUENCE [LARGE SCALE GENOMIC DNA]</scope>
    <source>
        <strain evidence="1">S2</strain>
        <tissue evidence="1">Leaf</tissue>
    </source>
</reference>
<gene>
    <name evidence="1" type="ORF">D8674_022386</name>
</gene>
<evidence type="ECO:0000313" key="1">
    <source>
        <dbReference type="EMBL" id="KAB2615798.1"/>
    </source>
</evidence>
<accession>A0A5N5GKB7</accession>
<dbReference type="AlphaFoldDB" id="A0A5N5GKB7"/>
<reference evidence="2" key="2">
    <citation type="submission" date="2019-10" db="EMBL/GenBank/DDBJ databases">
        <title>A de novo genome assembly of a pear dwarfing rootstock.</title>
        <authorList>
            <person name="Wang F."/>
            <person name="Wang J."/>
            <person name="Li S."/>
            <person name="Zhang Y."/>
            <person name="Fang M."/>
            <person name="Ma L."/>
            <person name="Zhao Y."/>
            <person name="Jiang S."/>
        </authorList>
    </citation>
    <scope>NUCLEOTIDE SEQUENCE [LARGE SCALE GENOMIC DNA]</scope>
</reference>
<evidence type="ECO:0000313" key="2">
    <source>
        <dbReference type="Proteomes" id="UP000327157"/>
    </source>
</evidence>
<dbReference type="EMBL" id="SMOL01000402">
    <property type="protein sequence ID" value="KAB2615798.1"/>
    <property type="molecule type" value="Genomic_DNA"/>
</dbReference>
<dbReference type="Proteomes" id="UP000327157">
    <property type="component" value="Chromosome 3"/>
</dbReference>
<keyword evidence="2" id="KW-1185">Reference proteome</keyword>
<dbReference type="OrthoDB" id="1166673at2759"/>
<name>A0A5N5GKB7_9ROSA</name>
<proteinExistence type="predicted"/>